<reference evidence="3 4" key="1">
    <citation type="submission" date="2019-02" db="EMBL/GenBank/DDBJ databases">
        <title>Sequencing the genomes of 1000 actinobacteria strains.</title>
        <authorList>
            <person name="Klenk H.-P."/>
        </authorList>
    </citation>
    <scope>NUCLEOTIDE SEQUENCE [LARGE SCALE GENOMIC DNA]</scope>
    <source>
        <strain evidence="3 4">DSM 45162</strain>
    </source>
</reference>
<evidence type="ECO:0000313" key="4">
    <source>
        <dbReference type="Proteomes" id="UP000292564"/>
    </source>
</evidence>
<keyword evidence="2" id="KW-0472">Membrane</keyword>
<feature type="transmembrane region" description="Helical" evidence="2">
    <location>
        <begin position="30"/>
        <end position="49"/>
    </location>
</feature>
<dbReference type="AlphaFoldDB" id="A0A4V2G6Y2"/>
<keyword evidence="2" id="KW-1133">Transmembrane helix</keyword>
<keyword evidence="2" id="KW-0812">Transmembrane</keyword>
<dbReference type="RefSeq" id="WP_130509401.1">
    <property type="nucleotide sequence ID" value="NZ_SHKY01000001.1"/>
</dbReference>
<sequence length="93" mass="9774">MIRPAVLLFALLMSAPAVYRYVTDDIDISQVLIRFLIAVPIAALLLAGLRFVTAGYGKTAEAEAEPSKPAVTPEAAKPVPDGSADPESAEHPS</sequence>
<dbReference type="Proteomes" id="UP000292564">
    <property type="component" value="Unassembled WGS sequence"/>
</dbReference>
<dbReference type="EMBL" id="SHKY01000001">
    <property type="protein sequence ID" value="RZU50476.1"/>
    <property type="molecule type" value="Genomic_DNA"/>
</dbReference>
<accession>A0A4V2G6Y2</accession>
<dbReference type="OrthoDB" id="3297859at2"/>
<proteinExistence type="predicted"/>
<evidence type="ECO:0000256" key="1">
    <source>
        <dbReference type="SAM" id="MobiDB-lite"/>
    </source>
</evidence>
<feature type="region of interest" description="Disordered" evidence="1">
    <location>
        <begin position="61"/>
        <end position="93"/>
    </location>
</feature>
<evidence type="ECO:0000313" key="3">
    <source>
        <dbReference type="EMBL" id="RZU50476.1"/>
    </source>
</evidence>
<organism evidence="3 4">
    <name type="scientific">Krasilnikovia cinnamomea</name>
    <dbReference type="NCBI Taxonomy" id="349313"/>
    <lineage>
        <taxon>Bacteria</taxon>
        <taxon>Bacillati</taxon>
        <taxon>Actinomycetota</taxon>
        <taxon>Actinomycetes</taxon>
        <taxon>Micromonosporales</taxon>
        <taxon>Micromonosporaceae</taxon>
        <taxon>Krasilnikovia</taxon>
    </lineage>
</organism>
<keyword evidence="4" id="KW-1185">Reference proteome</keyword>
<name>A0A4V2G6Y2_9ACTN</name>
<comment type="caution">
    <text evidence="3">The sequence shown here is derived from an EMBL/GenBank/DDBJ whole genome shotgun (WGS) entry which is preliminary data.</text>
</comment>
<gene>
    <name evidence="3" type="ORF">EV385_2248</name>
</gene>
<protein>
    <submittedName>
        <fullName evidence="3">Uncharacterized protein</fullName>
    </submittedName>
</protein>
<evidence type="ECO:0000256" key="2">
    <source>
        <dbReference type="SAM" id="Phobius"/>
    </source>
</evidence>